<dbReference type="InterPro" id="IPR016193">
    <property type="entry name" value="Cytidine_deaminase-like"/>
</dbReference>
<dbReference type="Gene3D" id="3.10.20.10">
    <property type="match status" value="1"/>
</dbReference>
<dbReference type="GO" id="GO:0003824">
    <property type="term" value="F:catalytic activity"/>
    <property type="evidence" value="ECO:0007669"/>
    <property type="project" value="InterPro"/>
</dbReference>
<proteinExistence type="predicted"/>
<reference evidence="1" key="1">
    <citation type="submission" date="2018-05" db="EMBL/GenBank/DDBJ databases">
        <authorList>
            <person name="Lanie J.A."/>
            <person name="Ng W.-L."/>
            <person name="Kazmierczak K.M."/>
            <person name="Andrzejewski T.M."/>
            <person name="Davidsen T.M."/>
            <person name="Wayne K.J."/>
            <person name="Tettelin H."/>
            <person name="Glass J.I."/>
            <person name="Rusch D."/>
            <person name="Podicherti R."/>
            <person name="Tsui H.-C.T."/>
            <person name="Winkler M.E."/>
        </authorList>
    </citation>
    <scope>NUCLEOTIDE SEQUENCE</scope>
</reference>
<name>A0A382SS44_9ZZZZ</name>
<feature type="non-terminal residue" evidence="1">
    <location>
        <position position="93"/>
    </location>
</feature>
<evidence type="ECO:0008006" key="2">
    <source>
        <dbReference type="Google" id="ProtNLM"/>
    </source>
</evidence>
<organism evidence="1">
    <name type="scientific">marine metagenome</name>
    <dbReference type="NCBI Taxonomy" id="408172"/>
    <lineage>
        <taxon>unclassified sequences</taxon>
        <taxon>metagenomes</taxon>
        <taxon>ecological metagenomes</taxon>
    </lineage>
</organism>
<sequence>MGMNNLLRGRDMVYTNRESSTHNVLSFGEGASREFTDRVAVEEPVEIRILYPEKGEDSYLAVTTLMRTPGDDFELAAGFLYTEGIVDSYDSIA</sequence>
<protein>
    <recommendedName>
        <fullName evidence="2">Sulfurtransferase FdhD</fullName>
    </recommendedName>
</protein>
<dbReference type="EMBL" id="UINC01130563">
    <property type="protein sequence ID" value="SVD11701.1"/>
    <property type="molecule type" value="Genomic_DNA"/>
</dbReference>
<accession>A0A382SS44</accession>
<dbReference type="AlphaFoldDB" id="A0A382SS44"/>
<evidence type="ECO:0000313" key="1">
    <source>
        <dbReference type="EMBL" id="SVD11701.1"/>
    </source>
</evidence>
<gene>
    <name evidence="1" type="ORF">METZ01_LOCUS364555</name>
</gene>
<dbReference type="SUPFAM" id="SSF53927">
    <property type="entry name" value="Cytidine deaminase-like"/>
    <property type="match status" value="1"/>
</dbReference>